<name>L0GTY8_9GAMM</name>
<dbReference type="OrthoDB" id="117166at2"/>
<accession>L0GTY8</accession>
<evidence type="ECO:0000256" key="1">
    <source>
        <dbReference type="SAM" id="MobiDB-lite"/>
    </source>
</evidence>
<feature type="compositionally biased region" description="Polar residues" evidence="1">
    <location>
        <begin position="146"/>
        <end position="161"/>
    </location>
</feature>
<evidence type="ECO:0000313" key="2">
    <source>
        <dbReference type="EMBL" id="AGA89451.1"/>
    </source>
</evidence>
<sequence length="161" mass="16775">MKVITDGLVLRFGLGGAPSRLPFLFSDADAFRGFLEDGYDVSVEAGGQASLAQTGIAHRLRKSVSVYRVTEVSLSGTRFWMDDALNAGISPGAAGALVYELPDTMGSSDAPADGERTATRNPSGSEGLEEIVPFGSDTATLPPKNTDVSSNPNATTGHTPR</sequence>
<reference evidence="2 3" key="1">
    <citation type="submission" date="2011-09" db="EMBL/GenBank/DDBJ databases">
        <title>Complete sequence of chromosome of Thioflavicoccus mobilis 8321.</title>
        <authorList>
            <consortium name="US DOE Joint Genome Institute"/>
            <person name="Lucas S."/>
            <person name="Han J."/>
            <person name="Lapidus A."/>
            <person name="Cheng J.-F."/>
            <person name="Goodwin L."/>
            <person name="Pitluck S."/>
            <person name="Peters L."/>
            <person name="Ovchinnikova G."/>
            <person name="Lu M."/>
            <person name="Detter J.C."/>
            <person name="Han C."/>
            <person name="Tapia R."/>
            <person name="Land M."/>
            <person name="Hauser L."/>
            <person name="Kyrpides N."/>
            <person name="Ivanova N."/>
            <person name="Pagani I."/>
            <person name="Vogl K."/>
            <person name="Liu Z."/>
            <person name="Imhoff J."/>
            <person name="Thiel V."/>
            <person name="Frigaard N.-U."/>
            <person name="Bryant D."/>
            <person name="Woyke T."/>
        </authorList>
    </citation>
    <scope>NUCLEOTIDE SEQUENCE [LARGE SCALE GENOMIC DNA]</scope>
    <source>
        <strain evidence="2 3">8321</strain>
    </source>
</reference>
<gene>
    <name evidence="2" type="ORF">Thimo_0606</name>
</gene>
<dbReference type="Proteomes" id="UP000010816">
    <property type="component" value="Chromosome"/>
</dbReference>
<keyword evidence="3" id="KW-1185">Reference proteome</keyword>
<dbReference type="HOGENOM" id="CLU_1642944_0_0_6"/>
<dbReference type="RefSeq" id="WP_015279598.1">
    <property type="nucleotide sequence ID" value="NC_019940.1"/>
</dbReference>
<dbReference type="AlphaFoldDB" id="L0GTY8"/>
<feature type="region of interest" description="Disordered" evidence="1">
    <location>
        <begin position="103"/>
        <end position="161"/>
    </location>
</feature>
<organism evidence="2 3">
    <name type="scientific">Thioflavicoccus mobilis 8321</name>
    <dbReference type="NCBI Taxonomy" id="765912"/>
    <lineage>
        <taxon>Bacteria</taxon>
        <taxon>Pseudomonadati</taxon>
        <taxon>Pseudomonadota</taxon>
        <taxon>Gammaproteobacteria</taxon>
        <taxon>Chromatiales</taxon>
        <taxon>Chromatiaceae</taxon>
        <taxon>Thioflavicoccus</taxon>
    </lineage>
</organism>
<dbReference type="KEGG" id="tmb:Thimo_0606"/>
<proteinExistence type="predicted"/>
<protein>
    <submittedName>
        <fullName evidence="2">Uncharacterized protein</fullName>
    </submittedName>
</protein>
<dbReference type="EMBL" id="CP003051">
    <property type="protein sequence ID" value="AGA89451.1"/>
    <property type="molecule type" value="Genomic_DNA"/>
</dbReference>
<evidence type="ECO:0000313" key="3">
    <source>
        <dbReference type="Proteomes" id="UP000010816"/>
    </source>
</evidence>